<keyword evidence="4 8" id="KW-0378">Hydrolase</keyword>
<feature type="binding site" evidence="8">
    <location>
        <position position="621"/>
    </location>
    <ligand>
        <name>Ca(2+)</name>
        <dbReference type="ChEBI" id="CHEBI:29108"/>
    </ligand>
</feature>
<keyword evidence="12" id="KW-1185">Reference proteome</keyword>
<keyword evidence="6 8" id="KW-0106">Calcium</keyword>
<dbReference type="GO" id="GO:0004252">
    <property type="term" value="F:serine-type endopeptidase activity"/>
    <property type="evidence" value="ECO:0007669"/>
    <property type="project" value="UniProtKB-UniRule"/>
</dbReference>
<dbReference type="InterPro" id="IPR030400">
    <property type="entry name" value="Sedolisin_dom"/>
</dbReference>
<evidence type="ECO:0000256" key="6">
    <source>
        <dbReference type="ARBA" id="ARBA00022837"/>
    </source>
</evidence>
<dbReference type="GO" id="GO:0006508">
    <property type="term" value="P:proteolysis"/>
    <property type="evidence" value="ECO:0007669"/>
    <property type="project" value="UniProtKB-KW"/>
</dbReference>
<evidence type="ECO:0000259" key="10">
    <source>
        <dbReference type="PROSITE" id="PS51695"/>
    </source>
</evidence>
<evidence type="ECO:0000256" key="2">
    <source>
        <dbReference type="ARBA" id="ARBA00022670"/>
    </source>
</evidence>
<dbReference type="Proteomes" id="UP000235672">
    <property type="component" value="Unassembled WGS sequence"/>
</dbReference>
<evidence type="ECO:0000256" key="4">
    <source>
        <dbReference type="ARBA" id="ARBA00022801"/>
    </source>
</evidence>
<dbReference type="SUPFAM" id="SSF52743">
    <property type="entry name" value="Subtilisin-like"/>
    <property type="match status" value="1"/>
</dbReference>
<dbReference type="CDD" id="cd04056">
    <property type="entry name" value="Peptidases_S53"/>
    <property type="match status" value="1"/>
</dbReference>
<dbReference type="InterPro" id="IPR015366">
    <property type="entry name" value="S53_propep"/>
</dbReference>
<dbReference type="GO" id="GO:0008240">
    <property type="term" value="F:tripeptidyl-peptidase activity"/>
    <property type="evidence" value="ECO:0007669"/>
    <property type="project" value="TreeGrafter"/>
</dbReference>
<dbReference type="InterPro" id="IPR036852">
    <property type="entry name" value="Peptidase_S8/S53_dom_sf"/>
</dbReference>
<keyword evidence="3 8" id="KW-0479">Metal-binding</keyword>
<dbReference type="SMART" id="SM00944">
    <property type="entry name" value="Pro-kuma_activ"/>
    <property type="match status" value="1"/>
</dbReference>
<feature type="active site" description="Charge relay system" evidence="8">
    <location>
        <position position="294"/>
    </location>
</feature>
<dbReference type="AlphaFoldDB" id="A0A2J6PPC7"/>
<comment type="subcellular location">
    <subcellularLocation>
        <location evidence="1">Secreted</location>
        <location evidence="1">Extracellular space</location>
    </subcellularLocation>
</comment>
<dbReference type="InterPro" id="IPR050819">
    <property type="entry name" value="Tripeptidyl-peptidase_I"/>
</dbReference>
<dbReference type="SUPFAM" id="SSF54897">
    <property type="entry name" value="Protease propeptides/inhibitors"/>
    <property type="match status" value="1"/>
</dbReference>
<dbReference type="PANTHER" id="PTHR14218:SF19">
    <property type="entry name" value="SERINE PROTEASE AORO, PUTATIVE (AFU_ORTHOLOGUE AFUA_6G10250)-RELATED"/>
    <property type="match status" value="1"/>
</dbReference>
<evidence type="ECO:0000313" key="12">
    <source>
        <dbReference type="Proteomes" id="UP000235672"/>
    </source>
</evidence>
<reference evidence="11 12" key="1">
    <citation type="submission" date="2016-05" db="EMBL/GenBank/DDBJ databases">
        <title>A degradative enzymes factory behind the ericoid mycorrhizal symbiosis.</title>
        <authorList>
            <consortium name="DOE Joint Genome Institute"/>
            <person name="Martino E."/>
            <person name="Morin E."/>
            <person name="Grelet G."/>
            <person name="Kuo A."/>
            <person name="Kohler A."/>
            <person name="Daghino S."/>
            <person name="Barry K."/>
            <person name="Choi C."/>
            <person name="Cichocki N."/>
            <person name="Clum A."/>
            <person name="Copeland A."/>
            <person name="Hainaut M."/>
            <person name="Haridas S."/>
            <person name="Labutti K."/>
            <person name="Lindquist E."/>
            <person name="Lipzen A."/>
            <person name="Khouja H.-R."/>
            <person name="Murat C."/>
            <person name="Ohm R."/>
            <person name="Olson A."/>
            <person name="Spatafora J."/>
            <person name="Veneault-Fourrey C."/>
            <person name="Henrissat B."/>
            <person name="Grigoriev I."/>
            <person name="Martin F."/>
            <person name="Perotto S."/>
        </authorList>
    </citation>
    <scope>NUCLEOTIDE SEQUENCE [LARGE SCALE GENOMIC DNA]</scope>
    <source>
        <strain evidence="11 12">UAMH 7357</strain>
    </source>
</reference>
<dbReference type="GO" id="GO:0046872">
    <property type="term" value="F:metal ion binding"/>
    <property type="evidence" value="ECO:0007669"/>
    <property type="project" value="UniProtKB-UniRule"/>
</dbReference>
<feature type="binding site" evidence="8">
    <location>
        <position position="602"/>
    </location>
    <ligand>
        <name>Ca(2+)</name>
        <dbReference type="ChEBI" id="CHEBI:29108"/>
    </ligand>
</feature>
<keyword evidence="2 8" id="KW-0645">Protease</keyword>
<dbReference type="EMBL" id="KZ613510">
    <property type="protein sequence ID" value="PMD15891.1"/>
    <property type="molecule type" value="Genomic_DNA"/>
</dbReference>
<feature type="chain" id="PRO_5014435729" evidence="9">
    <location>
        <begin position="19"/>
        <end position="644"/>
    </location>
</feature>
<evidence type="ECO:0000256" key="8">
    <source>
        <dbReference type="PROSITE-ProRule" id="PRU01032"/>
    </source>
</evidence>
<feature type="signal peptide" evidence="9">
    <location>
        <begin position="1"/>
        <end position="18"/>
    </location>
</feature>
<evidence type="ECO:0000256" key="1">
    <source>
        <dbReference type="ARBA" id="ARBA00004239"/>
    </source>
</evidence>
<dbReference type="PROSITE" id="PS51695">
    <property type="entry name" value="SEDOLISIN"/>
    <property type="match status" value="1"/>
</dbReference>
<dbReference type="PANTHER" id="PTHR14218">
    <property type="entry name" value="PROTEASE S8 TRIPEPTIDYL PEPTIDASE I CLN2"/>
    <property type="match status" value="1"/>
</dbReference>
<keyword evidence="5 8" id="KW-0720">Serine protease</keyword>
<dbReference type="GO" id="GO:0005576">
    <property type="term" value="C:extracellular region"/>
    <property type="evidence" value="ECO:0007669"/>
    <property type="project" value="UniProtKB-SubCell"/>
</dbReference>
<evidence type="ECO:0000256" key="5">
    <source>
        <dbReference type="ARBA" id="ARBA00022825"/>
    </source>
</evidence>
<evidence type="ECO:0000313" key="11">
    <source>
        <dbReference type="EMBL" id="PMD15891.1"/>
    </source>
</evidence>
<keyword evidence="9" id="KW-0732">Signal</keyword>
<protein>
    <submittedName>
        <fullName evidence="11">Subtilisin-like protein</fullName>
    </submittedName>
</protein>
<keyword evidence="7" id="KW-0865">Zymogen</keyword>
<dbReference type="STRING" id="1745343.A0A2J6PPC7"/>
<comment type="cofactor">
    <cofactor evidence="8">
        <name>Ca(2+)</name>
        <dbReference type="ChEBI" id="CHEBI:29108"/>
    </cofactor>
    <text evidence="8">Binds 1 Ca(2+) ion per subunit.</text>
</comment>
<proteinExistence type="predicted"/>
<feature type="binding site" evidence="8">
    <location>
        <position position="623"/>
    </location>
    <ligand>
        <name>Ca(2+)</name>
        <dbReference type="ChEBI" id="CHEBI:29108"/>
    </ligand>
</feature>
<gene>
    <name evidence="11" type="ORF">NA56DRAFT_649931</name>
</gene>
<evidence type="ECO:0000256" key="7">
    <source>
        <dbReference type="ARBA" id="ARBA00023145"/>
    </source>
</evidence>
<dbReference type="CDD" id="cd11377">
    <property type="entry name" value="Pro-peptidase_S53"/>
    <property type="match status" value="1"/>
</dbReference>
<dbReference type="OrthoDB" id="409122at2759"/>
<feature type="binding site" evidence="8">
    <location>
        <position position="603"/>
    </location>
    <ligand>
        <name>Ca(2+)</name>
        <dbReference type="ChEBI" id="CHEBI:29108"/>
    </ligand>
</feature>
<name>A0A2J6PPC7_9HELO</name>
<dbReference type="Pfam" id="PF09286">
    <property type="entry name" value="Pro-kuma_activ"/>
    <property type="match status" value="1"/>
</dbReference>
<evidence type="ECO:0000256" key="9">
    <source>
        <dbReference type="SAM" id="SignalP"/>
    </source>
</evidence>
<dbReference type="Gene3D" id="3.40.50.200">
    <property type="entry name" value="Peptidase S8/S53 domain"/>
    <property type="match status" value="1"/>
</dbReference>
<evidence type="ECO:0000256" key="3">
    <source>
        <dbReference type="ARBA" id="ARBA00022723"/>
    </source>
</evidence>
<feature type="active site" description="Charge relay system" evidence="8">
    <location>
        <position position="561"/>
    </location>
</feature>
<feature type="active site" description="Charge relay system" evidence="8">
    <location>
        <position position="298"/>
    </location>
</feature>
<sequence length="644" mass="69791">MRSSILLAAVAGFLTCSAAPTENAKRNFVLHEKRDGAPHQWTRRNRAHPAEILPVRIGLVQSNLHKAEEYILDVSDPYSPNFGKHWSAEKVANTFAPTKKTMDSVADWLVEFGIDSERHTFSTGRNWIQFNATVAETEQLFNTEYHYYEHNVEGGYRIACDEYHLPQSVRDHVDFAMPTIQLEGMRPIPNLLPKIAAPSPITGLEDGITTCANLTTILCLRALYNFGAGNTSAAGNEMGIGEWADFLYLPDLPLFFKNYTSPPIPADTVPDFISIDGGQTANYTYDNQTGAGVESALDFDTAYSIIYPQKLRLYQVGDGVNIDSVGTFNIFLDALDASYCTYLGGDQPYVDPAYPDPNEGGYTGPLQCGGAPKSNVFSFSYNQIEAALPVSYQERQCHEWMKLGLQGVSVLFASGDSGVANRYNAGYENSCLTSPDVGQYVDINGTRFSPSFPTNCPWITAVGATMLAGTTIAEGEVAVADPDATDPKNDYYSGGGFSNVFALPSYQSAAVTNYLKNYPPHYPSHIYNNSGTSRAYPDVSAIGLKIPTTYLGSTYGVGGTSASTPIWGGIVTLLNEARLAAKKGPIGFLNPTLYAHPEAFNDITVGGNPGCGSDGFKAQPGWDPVTGLGSPKYDKLVEVFLCLP</sequence>
<feature type="domain" description="Peptidase S53" evidence="10">
    <location>
        <begin position="214"/>
        <end position="643"/>
    </location>
</feature>
<accession>A0A2J6PPC7</accession>
<organism evidence="11 12">
    <name type="scientific">Hyaloscypha hepaticicola</name>
    <dbReference type="NCBI Taxonomy" id="2082293"/>
    <lineage>
        <taxon>Eukaryota</taxon>
        <taxon>Fungi</taxon>
        <taxon>Dikarya</taxon>
        <taxon>Ascomycota</taxon>
        <taxon>Pezizomycotina</taxon>
        <taxon>Leotiomycetes</taxon>
        <taxon>Helotiales</taxon>
        <taxon>Hyaloscyphaceae</taxon>
        <taxon>Hyaloscypha</taxon>
    </lineage>
</organism>